<reference evidence="1 2" key="1">
    <citation type="journal article" date="2022" name="Genome Biol. Evol.">
        <title>The Spruce Budworm Genome: Reconstructing the Evolutionary History of Antifreeze Proteins.</title>
        <authorList>
            <person name="Beliveau C."/>
            <person name="Gagne P."/>
            <person name="Picq S."/>
            <person name="Vernygora O."/>
            <person name="Keeling C.I."/>
            <person name="Pinkney K."/>
            <person name="Doucet D."/>
            <person name="Wen F."/>
            <person name="Johnston J.S."/>
            <person name="Maaroufi H."/>
            <person name="Boyle B."/>
            <person name="Laroche J."/>
            <person name="Dewar K."/>
            <person name="Juretic N."/>
            <person name="Blackburn G."/>
            <person name="Nisole A."/>
            <person name="Brunet B."/>
            <person name="Brandao M."/>
            <person name="Lumley L."/>
            <person name="Duan J."/>
            <person name="Quan G."/>
            <person name="Lucarotti C.J."/>
            <person name="Roe A.D."/>
            <person name="Sperling F.A.H."/>
            <person name="Levesque R.C."/>
            <person name="Cusson M."/>
        </authorList>
    </citation>
    <scope>NUCLEOTIDE SEQUENCE [LARGE SCALE GENOMIC DNA]</scope>
    <source>
        <strain evidence="1">Glfc:IPQL:Cfum</strain>
    </source>
</reference>
<sequence length="504" mass="56986">MFSLRLSRLARLDRFIQPNKLSCFGTSQCSQKRTKTDLYEPDYLISMEPDEPVYDCLNLQIKGYDFALLEACQSQIHRYAEVMGLQVDDSWATPAKQLKVQRFKPNSTVVDAEYSLNVYERNVQVILCIDGKHGHKMMGALIGLLAASVAEFRAADSSSLKHLANVSFAAEDTIATASASMFSPRMDFEQWRPLTGRGDPLRNDPTYDYEPPVLERVHYWAEDTRLEREHYPERKSEVLMLGVSSRKPSIGARQPPPPSRRPHRPAPPKYEDFQYKLSDHYHMTILVPPPPPPPGHKAPLFILGDETSPPQTPHPKPTELIYETRDTTTNVPEHLTSLYALQESNLIYQSSTTNQNWILNSNHTKSNYSSVSSDYAGWGPTTPLDESDVNDTLNFILNDHFDLSKQPYAFYKPMLSEAPPPPLVTRKPVVLPTFIPTAPPRTEKTAPPLTTYTEAASTWTVSESFTETPEYYDDTTTNKQTTHFLPTPTPTSRPSTENPLFSTC</sequence>
<accession>A0ACC0JDV4</accession>
<name>A0ACC0JDV4_CHOFU</name>
<keyword evidence="2" id="KW-1185">Reference proteome</keyword>
<evidence type="ECO:0000313" key="2">
    <source>
        <dbReference type="Proteomes" id="UP001064048"/>
    </source>
</evidence>
<proteinExistence type="predicted"/>
<protein>
    <submittedName>
        <fullName evidence="1">Uncharacterized protein</fullName>
    </submittedName>
</protein>
<organism evidence="1 2">
    <name type="scientific">Choristoneura fumiferana</name>
    <name type="common">Spruce budworm moth</name>
    <name type="synonym">Archips fumiferana</name>
    <dbReference type="NCBI Taxonomy" id="7141"/>
    <lineage>
        <taxon>Eukaryota</taxon>
        <taxon>Metazoa</taxon>
        <taxon>Ecdysozoa</taxon>
        <taxon>Arthropoda</taxon>
        <taxon>Hexapoda</taxon>
        <taxon>Insecta</taxon>
        <taxon>Pterygota</taxon>
        <taxon>Neoptera</taxon>
        <taxon>Endopterygota</taxon>
        <taxon>Lepidoptera</taxon>
        <taxon>Glossata</taxon>
        <taxon>Ditrysia</taxon>
        <taxon>Tortricoidea</taxon>
        <taxon>Tortricidae</taxon>
        <taxon>Tortricinae</taxon>
        <taxon>Choristoneura</taxon>
    </lineage>
</organism>
<dbReference type="EMBL" id="CM046110">
    <property type="protein sequence ID" value="KAI8422282.1"/>
    <property type="molecule type" value="Genomic_DNA"/>
</dbReference>
<evidence type="ECO:0000313" key="1">
    <source>
        <dbReference type="EMBL" id="KAI8422282.1"/>
    </source>
</evidence>
<dbReference type="Proteomes" id="UP001064048">
    <property type="component" value="Chromosome 10"/>
</dbReference>
<gene>
    <name evidence="1" type="ORF">MSG28_006165</name>
</gene>
<comment type="caution">
    <text evidence="1">The sequence shown here is derived from an EMBL/GenBank/DDBJ whole genome shotgun (WGS) entry which is preliminary data.</text>
</comment>